<dbReference type="GO" id="GO:0030170">
    <property type="term" value="F:pyridoxal phosphate binding"/>
    <property type="evidence" value="ECO:0007669"/>
    <property type="project" value="InterPro"/>
</dbReference>
<dbReference type="Gene3D" id="3.90.1150.10">
    <property type="entry name" value="Aspartate Aminotransferase, domain 1"/>
    <property type="match status" value="1"/>
</dbReference>
<evidence type="ECO:0000256" key="6">
    <source>
        <dbReference type="ARBA" id="ARBA00050776"/>
    </source>
</evidence>
<proteinExistence type="inferred from homology"/>
<evidence type="ECO:0000256" key="2">
    <source>
        <dbReference type="ARBA" id="ARBA00010447"/>
    </source>
</evidence>
<dbReference type="InterPro" id="IPR015421">
    <property type="entry name" value="PyrdxlP-dep_Trfase_major"/>
</dbReference>
<evidence type="ECO:0000256" key="1">
    <source>
        <dbReference type="ARBA" id="ARBA00001933"/>
    </source>
</evidence>
<comment type="caution">
    <text evidence="8">The sequence shown here is derived from an EMBL/GenBank/DDBJ whole genome shotgun (WGS) entry which is preliminary data.</text>
</comment>
<dbReference type="SUPFAM" id="SSF53383">
    <property type="entry name" value="PLP-dependent transferases"/>
    <property type="match status" value="1"/>
</dbReference>
<dbReference type="PATRIC" id="fig|480391.4.peg.1366"/>
<evidence type="ECO:0000313" key="8">
    <source>
        <dbReference type="EMBL" id="KRO21747.1"/>
    </source>
</evidence>
<dbReference type="GO" id="GO:0031071">
    <property type="term" value="F:cysteine desulfurase activity"/>
    <property type="evidence" value="ECO:0007669"/>
    <property type="project" value="UniProtKB-EC"/>
</dbReference>
<organism evidence="8 9">
    <name type="scientific">Pediococcus argentinicus</name>
    <dbReference type="NCBI Taxonomy" id="480391"/>
    <lineage>
        <taxon>Bacteria</taxon>
        <taxon>Bacillati</taxon>
        <taxon>Bacillota</taxon>
        <taxon>Bacilli</taxon>
        <taxon>Lactobacillales</taxon>
        <taxon>Lactobacillaceae</taxon>
        <taxon>Pediococcus</taxon>
    </lineage>
</organism>
<dbReference type="EC" id="2.8.1.7" evidence="3"/>
<dbReference type="CDD" id="cd06453">
    <property type="entry name" value="SufS_like"/>
    <property type="match status" value="1"/>
</dbReference>
<dbReference type="PANTHER" id="PTHR43586:SF8">
    <property type="entry name" value="CYSTEINE DESULFURASE 1, CHLOROPLASTIC"/>
    <property type="match status" value="1"/>
</dbReference>
<dbReference type="PIRSF" id="PIRSF005572">
    <property type="entry name" value="NifS"/>
    <property type="match status" value="1"/>
</dbReference>
<dbReference type="InterPro" id="IPR010970">
    <property type="entry name" value="Cys_dSase_SufS"/>
</dbReference>
<dbReference type="Pfam" id="PF00266">
    <property type="entry name" value="Aminotran_5"/>
    <property type="match status" value="1"/>
</dbReference>
<dbReference type="InterPro" id="IPR000192">
    <property type="entry name" value="Aminotrans_V_dom"/>
</dbReference>
<keyword evidence="5" id="KW-0663">Pyridoxal phosphate</keyword>
<evidence type="ECO:0000259" key="7">
    <source>
        <dbReference type="Pfam" id="PF00266"/>
    </source>
</evidence>
<dbReference type="InterPro" id="IPR015424">
    <property type="entry name" value="PyrdxlP-dep_Trfase"/>
</dbReference>
<dbReference type="Gene3D" id="3.40.640.10">
    <property type="entry name" value="Type I PLP-dependent aspartate aminotransferase-like (Major domain)"/>
    <property type="match status" value="1"/>
</dbReference>
<protein>
    <recommendedName>
        <fullName evidence="3">cysteine desulfurase</fullName>
        <ecNumber evidence="3">2.8.1.7</ecNumber>
    </recommendedName>
</protein>
<evidence type="ECO:0000256" key="4">
    <source>
        <dbReference type="ARBA" id="ARBA00022679"/>
    </source>
</evidence>
<dbReference type="NCBIfam" id="TIGR01979">
    <property type="entry name" value="sufS"/>
    <property type="match status" value="1"/>
</dbReference>
<dbReference type="InterPro" id="IPR016454">
    <property type="entry name" value="Cysteine_dSase"/>
</dbReference>
<keyword evidence="9" id="KW-1185">Reference proteome</keyword>
<dbReference type="Proteomes" id="UP000051249">
    <property type="component" value="Unassembled WGS sequence"/>
</dbReference>
<evidence type="ECO:0000256" key="5">
    <source>
        <dbReference type="ARBA" id="ARBA00022898"/>
    </source>
</evidence>
<dbReference type="PANTHER" id="PTHR43586">
    <property type="entry name" value="CYSTEINE DESULFURASE"/>
    <property type="match status" value="1"/>
</dbReference>
<reference evidence="8 9" key="1">
    <citation type="journal article" date="2015" name="Genome Announc.">
        <title>Expanding the biotechnology potential of lactobacilli through comparative genomics of 213 strains and associated genera.</title>
        <authorList>
            <person name="Sun Z."/>
            <person name="Harris H.M."/>
            <person name="McCann A."/>
            <person name="Guo C."/>
            <person name="Argimon S."/>
            <person name="Zhang W."/>
            <person name="Yang X."/>
            <person name="Jeffery I.B."/>
            <person name="Cooney J.C."/>
            <person name="Kagawa T.F."/>
            <person name="Liu W."/>
            <person name="Song Y."/>
            <person name="Salvetti E."/>
            <person name="Wrobel A."/>
            <person name="Rasinkangas P."/>
            <person name="Parkhill J."/>
            <person name="Rea M.C."/>
            <person name="O'Sullivan O."/>
            <person name="Ritari J."/>
            <person name="Douillard F.P."/>
            <person name="Paul Ross R."/>
            <person name="Yang R."/>
            <person name="Briner A.E."/>
            <person name="Felis G.E."/>
            <person name="de Vos W.M."/>
            <person name="Barrangou R."/>
            <person name="Klaenhammer T.R."/>
            <person name="Caufield P.W."/>
            <person name="Cui Y."/>
            <person name="Zhang H."/>
            <person name="O'Toole P.W."/>
        </authorList>
    </citation>
    <scope>NUCLEOTIDE SEQUENCE [LARGE SCALE GENOMIC DNA]</scope>
    <source>
        <strain evidence="8 9">DSM 23026</strain>
    </source>
</reference>
<dbReference type="GO" id="GO:0006534">
    <property type="term" value="P:cysteine metabolic process"/>
    <property type="evidence" value="ECO:0007669"/>
    <property type="project" value="InterPro"/>
</dbReference>
<accession>A0A0R2NDV5</accession>
<comment type="similarity">
    <text evidence="2">Belongs to the class-V pyridoxal-phosphate-dependent aminotransferase family. Csd subfamily.</text>
</comment>
<comment type="cofactor">
    <cofactor evidence="1">
        <name>pyridoxal 5'-phosphate</name>
        <dbReference type="ChEBI" id="CHEBI:597326"/>
    </cofactor>
</comment>
<keyword evidence="4" id="KW-0808">Transferase</keyword>
<dbReference type="AlphaFoldDB" id="A0A0R2NDV5"/>
<name>A0A0R2NDV5_9LACO</name>
<evidence type="ECO:0000313" key="9">
    <source>
        <dbReference type="Proteomes" id="UP000051249"/>
    </source>
</evidence>
<evidence type="ECO:0000256" key="3">
    <source>
        <dbReference type="ARBA" id="ARBA00012239"/>
    </source>
</evidence>
<dbReference type="EMBL" id="JQCQ01000046">
    <property type="protein sequence ID" value="KRO21747.1"/>
    <property type="molecule type" value="Genomic_DNA"/>
</dbReference>
<gene>
    <name evidence="8" type="ORF">IV88_GL001344</name>
</gene>
<comment type="catalytic activity">
    <reaction evidence="6">
        <text>(sulfur carrier)-H + L-cysteine = (sulfur carrier)-SH + L-alanine</text>
        <dbReference type="Rhea" id="RHEA:43892"/>
        <dbReference type="Rhea" id="RHEA-COMP:14737"/>
        <dbReference type="Rhea" id="RHEA-COMP:14739"/>
        <dbReference type="ChEBI" id="CHEBI:29917"/>
        <dbReference type="ChEBI" id="CHEBI:35235"/>
        <dbReference type="ChEBI" id="CHEBI:57972"/>
        <dbReference type="ChEBI" id="CHEBI:64428"/>
        <dbReference type="EC" id="2.8.1.7"/>
    </reaction>
</comment>
<dbReference type="OrthoDB" id="9804366at2"/>
<feature type="domain" description="Aminotransferase class V" evidence="7">
    <location>
        <begin position="8"/>
        <end position="379"/>
    </location>
</feature>
<dbReference type="InterPro" id="IPR015422">
    <property type="entry name" value="PyrdxlP-dep_Trfase_small"/>
</dbReference>
<sequence length="391" mass="42566">MTDYQGLTYLDNAATTPMPEEVLAVIDEYYRFNKVNVHRGIYQLAGRVTSAYEAVREQIAQWLHAPKPESVVFTSGTTDALNQVAFGYAQPRLHPGDEIIVSVLEHHSNLVPWQRVAAQTGARLRMVGMDSQGNLDYAQLAELINTHTKVVALTMVSNVLGTVVDVAKVAQLVHQYDGILVVDAAQAAAHLPIDVTAMDADFLSFSGHKMFGPTGIGVLYGKLARLEEMEPVRFGGEMVDLVTPTSATFQPLPIRLEAGTPNVAGVLGLGAAVKYLEKQDFAAIQKHEARLMQFLLTELQEVPEVKIYGPLDYQQRVGVVSFNVGKHHAHDVATILDASGVAVRAGHLCAEPLMQALNVSSVMRASFTFENQVADLQRLVDAVEQGGRILS</sequence>
<dbReference type="RefSeq" id="WP_057800443.1">
    <property type="nucleotide sequence ID" value="NZ_BJZZ01000049.1"/>
</dbReference>